<dbReference type="EMBL" id="BNJQ01000005">
    <property type="protein sequence ID" value="GHP03365.1"/>
    <property type="molecule type" value="Genomic_DNA"/>
</dbReference>
<accession>A0A830H8Q9</accession>
<proteinExistence type="predicted"/>
<organism evidence="1 2">
    <name type="scientific">Pycnococcus provasolii</name>
    <dbReference type="NCBI Taxonomy" id="41880"/>
    <lineage>
        <taxon>Eukaryota</taxon>
        <taxon>Viridiplantae</taxon>
        <taxon>Chlorophyta</taxon>
        <taxon>Pseudoscourfieldiophyceae</taxon>
        <taxon>Pseudoscourfieldiales</taxon>
        <taxon>Pycnococcaceae</taxon>
        <taxon>Pycnococcus</taxon>
    </lineage>
</organism>
<keyword evidence="2" id="KW-1185">Reference proteome</keyword>
<evidence type="ECO:0000313" key="2">
    <source>
        <dbReference type="Proteomes" id="UP000660262"/>
    </source>
</evidence>
<dbReference type="Proteomes" id="UP000660262">
    <property type="component" value="Unassembled WGS sequence"/>
</dbReference>
<name>A0A830H8Q9_9CHLO</name>
<protein>
    <submittedName>
        <fullName evidence="1">Uncharacterized protein</fullName>
    </submittedName>
</protein>
<dbReference type="SUPFAM" id="SSF52047">
    <property type="entry name" value="RNI-like"/>
    <property type="match status" value="1"/>
</dbReference>
<gene>
    <name evidence="1" type="ORF">PPROV_000212000</name>
</gene>
<comment type="caution">
    <text evidence="1">The sequence shown here is derived from an EMBL/GenBank/DDBJ whole genome shotgun (WGS) entry which is preliminary data.</text>
</comment>
<reference evidence="1" key="1">
    <citation type="submission" date="2020-10" db="EMBL/GenBank/DDBJ databases">
        <title>Unveiling of a novel bifunctional photoreceptor, Dualchrome1, isolated from a cosmopolitan green alga.</title>
        <authorList>
            <person name="Suzuki S."/>
            <person name="Kawachi M."/>
        </authorList>
    </citation>
    <scope>NUCLEOTIDE SEQUENCE</scope>
    <source>
        <strain evidence="1">NIES 2893</strain>
    </source>
</reference>
<sequence length="287" mass="31402">MLSRYHLRIFDLPFLLFGWRLCCVTPLVFSAPARDLAQPARLRGLYPPPRQCGDFLVVANAANAKKDDGGRLLDGDDATLAAWLKKHTALRNLDLFNWGISHLALWIIRANLHRTLETLNLFGCTRVNENDGSLAALCCKDESSLPLWLDAVSLTHVRLVLAASWFPPQFLRLKVVDVRGISVRQSLFVDGVLACLGDTLEALAFTLRERGHVTTTTAASRWRGIVPPPSASGDTGDAEPMMRAIAKLTKLKSLNVTAERGTTDGALSLGVEGVVHSVRVFVNGKIV</sequence>
<dbReference type="AlphaFoldDB" id="A0A830H8Q9"/>
<evidence type="ECO:0000313" key="1">
    <source>
        <dbReference type="EMBL" id="GHP03365.1"/>
    </source>
</evidence>